<sequence>MMEGGKYPLIVSPVTKWKLKVGVARKERADMEVRKRRVKKRRQLRKTAAYTEQ</sequence>
<organism evidence="2 3">
    <name type="scientific">Sphenostylis stenocarpa</name>
    <dbReference type="NCBI Taxonomy" id="92480"/>
    <lineage>
        <taxon>Eukaryota</taxon>
        <taxon>Viridiplantae</taxon>
        <taxon>Streptophyta</taxon>
        <taxon>Embryophyta</taxon>
        <taxon>Tracheophyta</taxon>
        <taxon>Spermatophyta</taxon>
        <taxon>Magnoliopsida</taxon>
        <taxon>eudicotyledons</taxon>
        <taxon>Gunneridae</taxon>
        <taxon>Pentapetalae</taxon>
        <taxon>rosids</taxon>
        <taxon>fabids</taxon>
        <taxon>Fabales</taxon>
        <taxon>Fabaceae</taxon>
        <taxon>Papilionoideae</taxon>
        <taxon>50 kb inversion clade</taxon>
        <taxon>NPAAA clade</taxon>
        <taxon>indigoferoid/millettioid clade</taxon>
        <taxon>Phaseoleae</taxon>
        <taxon>Sphenostylis</taxon>
    </lineage>
</organism>
<feature type="compositionally biased region" description="Basic residues" evidence="1">
    <location>
        <begin position="34"/>
        <end position="45"/>
    </location>
</feature>
<proteinExistence type="predicted"/>
<evidence type="ECO:0000313" key="3">
    <source>
        <dbReference type="Proteomes" id="UP001189624"/>
    </source>
</evidence>
<accession>A0AA86S7X4</accession>
<protein>
    <submittedName>
        <fullName evidence="2">Uncharacterized protein</fullName>
    </submittedName>
</protein>
<reference evidence="2" key="1">
    <citation type="submission" date="2023-10" db="EMBL/GenBank/DDBJ databases">
        <authorList>
            <person name="Domelevo Entfellner J.-B."/>
        </authorList>
    </citation>
    <scope>NUCLEOTIDE SEQUENCE</scope>
</reference>
<gene>
    <name evidence="2" type="ORF">AYBTSS11_LOCUS7577</name>
</gene>
<feature type="region of interest" description="Disordered" evidence="1">
    <location>
        <begin position="33"/>
        <end position="53"/>
    </location>
</feature>
<dbReference type="EMBL" id="OY731400">
    <property type="protein sequence ID" value="CAJ1936628.1"/>
    <property type="molecule type" value="Genomic_DNA"/>
</dbReference>
<evidence type="ECO:0000256" key="1">
    <source>
        <dbReference type="SAM" id="MobiDB-lite"/>
    </source>
</evidence>
<dbReference type="Gramene" id="rna-AYBTSS11_LOCUS7577">
    <property type="protein sequence ID" value="CAJ1936628.1"/>
    <property type="gene ID" value="gene-AYBTSS11_LOCUS7577"/>
</dbReference>
<feature type="non-terminal residue" evidence="2">
    <location>
        <position position="53"/>
    </location>
</feature>
<keyword evidence="3" id="KW-1185">Reference proteome</keyword>
<evidence type="ECO:0000313" key="2">
    <source>
        <dbReference type="EMBL" id="CAJ1936628.1"/>
    </source>
</evidence>
<name>A0AA86S7X4_9FABA</name>
<dbReference type="Proteomes" id="UP001189624">
    <property type="component" value="Chromosome 3"/>
</dbReference>
<dbReference type="AlphaFoldDB" id="A0AA86S7X4"/>